<protein>
    <recommendedName>
        <fullName evidence="2">Large polyvalent protein-associated domain-containing protein</fullName>
    </recommendedName>
</protein>
<dbReference type="InterPro" id="IPR040677">
    <property type="entry name" value="LPD7"/>
</dbReference>
<feature type="domain" description="Large polyvalent protein-associated" evidence="2">
    <location>
        <begin position="18"/>
        <end position="101"/>
    </location>
</feature>
<feature type="compositionally biased region" description="Low complexity" evidence="1">
    <location>
        <begin position="115"/>
        <end position="125"/>
    </location>
</feature>
<gene>
    <name evidence="3" type="ordered locus">RGE_29900</name>
</gene>
<dbReference type="Proteomes" id="UP000007883">
    <property type="component" value="Chromosome"/>
</dbReference>
<dbReference type="HOGENOM" id="CLU_1204076_0_0_4"/>
<dbReference type="STRING" id="983917.RGE_29900"/>
<organism evidence="3 4">
    <name type="scientific">Rubrivivax gelatinosus (strain NBRC 100245 / IL144)</name>
    <dbReference type="NCBI Taxonomy" id="983917"/>
    <lineage>
        <taxon>Bacteria</taxon>
        <taxon>Pseudomonadati</taxon>
        <taxon>Pseudomonadota</taxon>
        <taxon>Betaproteobacteria</taxon>
        <taxon>Burkholderiales</taxon>
        <taxon>Sphaerotilaceae</taxon>
        <taxon>Rubrivivax</taxon>
    </lineage>
</organism>
<dbReference type="EMBL" id="AP012320">
    <property type="protein sequence ID" value="BAL96329.1"/>
    <property type="molecule type" value="Genomic_DNA"/>
</dbReference>
<proteinExistence type="predicted"/>
<name>I0HTJ2_RUBGI</name>
<evidence type="ECO:0000313" key="4">
    <source>
        <dbReference type="Proteomes" id="UP000007883"/>
    </source>
</evidence>
<dbReference type="KEGG" id="rge:RGE_29900"/>
<dbReference type="eggNOG" id="COG3843">
    <property type="taxonomic scope" value="Bacteria"/>
</dbReference>
<feature type="region of interest" description="Disordered" evidence="1">
    <location>
        <begin position="177"/>
        <end position="230"/>
    </location>
</feature>
<dbReference type="RefSeq" id="WP_014429190.1">
    <property type="nucleotide sequence ID" value="NC_017075.1"/>
</dbReference>
<evidence type="ECO:0000313" key="3">
    <source>
        <dbReference type="EMBL" id="BAL96329.1"/>
    </source>
</evidence>
<reference evidence="3 4" key="1">
    <citation type="journal article" date="2012" name="J. Bacteriol.">
        <title>Complete genome sequence of phototrophic betaproteobacterium Rubrivivax gelatinosus IL144.</title>
        <authorList>
            <person name="Nagashima S."/>
            <person name="Kamimura A."/>
            <person name="Shimizu T."/>
            <person name="Nakamura-isaki S."/>
            <person name="Aono E."/>
            <person name="Sakamoto K."/>
            <person name="Ichikawa N."/>
            <person name="Nakazawa H."/>
            <person name="Sekine M."/>
            <person name="Yamazaki S."/>
            <person name="Fujita N."/>
            <person name="Shimada K."/>
            <person name="Hanada S."/>
            <person name="Nagashima K.V.P."/>
        </authorList>
    </citation>
    <scope>NUCLEOTIDE SEQUENCE [LARGE SCALE GENOMIC DNA]</scope>
    <source>
        <strain evidence="4">NBRC 100245 / IL144</strain>
    </source>
</reference>
<dbReference type="PATRIC" id="fig|983917.3.peg.2916"/>
<sequence length="230" mass="25539">MKCSTVHINNVPIGTTEYRYLGDVQRVAFTATAFRLSTESDNPSVARSMVDVAEMRNWRALRVNGSQEFRRQVWLEATVRDVRVLGYEPDPADKQLAQRERDARQRNRVEPIRDTSASSSTTAEALKAKGTSGRGGGRKAVLAALEAVLVERKIPAKQRAAVMAVAEQTLAQRLRKGETHKVKVFDPEAPSARTTQQQPQERTRGRSQERTLAPGNAAGTRPEPSPQHTR</sequence>
<evidence type="ECO:0000259" key="2">
    <source>
        <dbReference type="Pfam" id="PF18821"/>
    </source>
</evidence>
<dbReference type="AlphaFoldDB" id="I0HTJ2"/>
<evidence type="ECO:0000256" key="1">
    <source>
        <dbReference type="SAM" id="MobiDB-lite"/>
    </source>
</evidence>
<dbReference type="Pfam" id="PF18821">
    <property type="entry name" value="LPD7"/>
    <property type="match status" value="1"/>
</dbReference>
<keyword evidence="4" id="KW-1185">Reference proteome</keyword>
<feature type="compositionally biased region" description="Basic and acidic residues" evidence="1">
    <location>
        <begin position="91"/>
        <end position="113"/>
    </location>
</feature>
<accession>I0HTJ2</accession>
<feature type="region of interest" description="Disordered" evidence="1">
    <location>
        <begin position="90"/>
        <end position="138"/>
    </location>
</feature>
<feature type="compositionally biased region" description="Basic and acidic residues" evidence="1">
    <location>
        <begin position="177"/>
        <end position="186"/>
    </location>
</feature>